<keyword evidence="2" id="KW-1185">Reference proteome</keyword>
<evidence type="ECO:0000313" key="1">
    <source>
        <dbReference type="EMBL" id="WJZ95355.1"/>
    </source>
</evidence>
<sequence>MSVANIWKHSGEFRKRTKWLRNFADEQDGCEIISQPKADFAVLRNWPSAWSDLLPMALTSSFQLQFTNHLERWIFDFLIFETTYSMYKLDFRKCSKSG</sequence>
<name>A0ABY9CJH3_VITVI</name>
<evidence type="ECO:0000313" key="2">
    <source>
        <dbReference type="Proteomes" id="UP001227230"/>
    </source>
</evidence>
<protein>
    <submittedName>
        <fullName evidence="1">Uncharacterized protein</fullName>
    </submittedName>
</protein>
<dbReference type="Proteomes" id="UP001227230">
    <property type="component" value="Chromosome 9"/>
</dbReference>
<organism evidence="1 2">
    <name type="scientific">Vitis vinifera</name>
    <name type="common">Grape</name>
    <dbReference type="NCBI Taxonomy" id="29760"/>
    <lineage>
        <taxon>Eukaryota</taxon>
        <taxon>Viridiplantae</taxon>
        <taxon>Streptophyta</taxon>
        <taxon>Embryophyta</taxon>
        <taxon>Tracheophyta</taxon>
        <taxon>Spermatophyta</taxon>
        <taxon>Magnoliopsida</taxon>
        <taxon>eudicotyledons</taxon>
        <taxon>Gunneridae</taxon>
        <taxon>Pentapetalae</taxon>
        <taxon>rosids</taxon>
        <taxon>Vitales</taxon>
        <taxon>Vitaceae</taxon>
        <taxon>Viteae</taxon>
        <taxon>Vitis</taxon>
    </lineage>
</organism>
<gene>
    <name evidence="1" type="ORF">VitviT2T_014131</name>
</gene>
<reference evidence="1 2" key="1">
    <citation type="journal article" date="2023" name="Hortic Res">
        <title>The complete reference genome for grapevine (Vitis vinifera L.) genetics and breeding.</title>
        <authorList>
            <person name="Shi X."/>
            <person name="Cao S."/>
            <person name="Wang X."/>
            <person name="Huang S."/>
            <person name="Wang Y."/>
            <person name="Liu Z."/>
            <person name="Liu W."/>
            <person name="Leng X."/>
            <person name="Peng Y."/>
            <person name="Wang N."/>
            <person name="Wang Y."/>
            <person name="Ma Z."/>
            <person name="Xu X."/>
            <person name="Zhang F."/>
            <person name="Xue H."/>
            <person name="Zhong H."/>
            <person name="Wang Y."/>
            <person name="Zhang K."/>
            <person name="Velt A."/>
            <person name="Avia K."/>
            <person name="Holtgrawe D."/>
            <person name="Grimplet J."/>
            <person name="Matus J.T."/>
            <person name="Ware D."/>
            <person name="Wu X."/>
            <person name="Wang H."/>
            <person name="Liu C."/>
            <person name="Fang Y."/>
            <person name="Rustenholz C."/>
            <person name="Cheng Z."/>
            <person name="Xiao H."/>
            <person name="Zhou Y."/>
        </authorList>
    </citation>
    <scope>NUCLEOTIDE SEQUENCE [LARGE SCALE GENOMIC DNA]</scope>
    <source>
        <strain evidence="2">cv. Pinot noir / PN40024</strain>
        <tissue evidence="1">Leaf</tissue>
    </source>
</reference>
<accession>A0ABY9CJH3</accession>
<dbReference type="EMBL" id="CP126656">
    <property type="protein sequence ID" value="WJZ95355.1"/>
    <property type="molecule type" value="Genomic_DNA"/>
</dbReference>
<proteinExistence type="predicted"/>